<dbReference type="PANTHER" id="PTHR12308">
    <property type="entry name" value="ANOCTAMIN"/>
    <property type="match status" value="1"/>
</dbReference>
<proteinExistence type="inferred from homology"/>
<keyword evidence="3" id="KW-1003">Cell membrane</keyword>
<evidence type="ECO:0000259" key="11">
    <source>
        <dbReference type="Pfam" id="PF16178"/>
    </source>
</evidence>
<feature type="transmembrane region" description="Helical" evidence="8">
    <location>
        <begin position="361"/>
        <end position="383"/>
    </location>
</feature>
<dbReference type="InterPro" id="IPR049452">
    <property type="entry name" value="Anoctamin_TM"/>
</dbReference>
<dbReference type="Pfam" id="PF16178">
    <property type="entry name" value="Anoct_dimer"/>
    <property type="match status" value="3"/>
</dbReference>
<evidence type="ECO:0000256" key="9">
    <source>
        <dbReference type="SAM" id="MobiDB-lite"/>
    </source>
</evidence>
<dbReference type="PANTHER" id="PTHR12308:SF83">
    <property type="entry name" value="ANOCTAMIN"/>
    <property type="match status" value="1"/>
</dbReference>
<feature type="domain" description="Anoctamin dimerisation" evidence="11">
    <location>
        <begin position="34"/>
        <end position="81"/>
    </location>
</feature>
<feature type="region of interest" description="Disordered" evidence="9">
    <location>
        <begin position="977"/>
        <end position="996"/>
    </location>
</feature>
<comment type="similarity">
    <text evidence="2 8">Belongs to the anoctamin family.</text>
</comment>
<dbReference type="InterPro" id="IPR007632">
    <property type="entry name" value="Anoctamin"/>
</dbReference>
<organism evidence="12 13">
    <name type="scientific">Taenia crassiceps</name>
    <dbReference type="NCBI Taxonomy" id="6207"/>
    <lineage>
        <taxon>Eukaryota</taxon>
        <taxon>Metazoa</taxon>
        <taxon>Spiralia</taxon>
        <taxon>Lophotrochozoa</taxon>
        <taxon>Platyhelminthes</taxon>
        <taxon>Cestoda</taxon>
        <taxon>Eucestoda</taxon>
        <taxon>Cyclophyllidea</taxon>
        <taxon>Taeniidae</taxon>
        <taxon>Taenia</taxon>
    </lineage>
</organism>
<evidence type="ECO:0000256" key="2">
    <source>
        <dbReference type="ARBA" id="ARBA00009671"/>
    </source>
</evidence>
<feature type="transmembrane region" description="Helical" evidence="8">
    <location>
        <begin position="452"/>
        <end position="470"/>
    </location>
</feature>
<dbReference type="Pfam" id="PF04547">
    <property type="entry name" value="Anoctamin"/>
    <property type="match status" value="1"/>
</dbReference>
<keyword evidence="13" id="KW-1185">Reference proteome</keyword>
<evidence type="ECO:0000256" key="7">
    <source>
        <dbReference type="ARBA" id="ARBA00023180"/>
    </source>
</evidence>
<name>A0ABR4QCQ6_9CEST</name>
<evidence type="ECO:0000256" key="6">
    <source>
        <dbReference type="ARBA" id="ARBA00023136"/>
    </source>
</evidence>
<comment type="caution">
    <text evidence="12">The sequence shown here is derived from an EMBL/GenBank/DDBJ whole genome shotgun (WGS) entry which is preliminary data.</text>
</comment>
<comment type="subcellular location">
    <subcellularLocation>
        <location evidence="1">Cell membrane</location>
        <topology evidence="1">Multi-pass membrane protein</topology>
    </subcellularLocation>
    <subcellularLocation>
        <location evidence="8">Membrane</location>
        <topology evidence="8">Multi-pass membrane protein</topology>
    </subcellularLocation>
</comment>
<evidence type="ECO:0000259" key="10">
    <source>
        <dbReference type="Pfam" id="PF04547"/>
    </source>
</evidence>
<feature type="domain" description="Anoctamin transmembrane" evidence="10">
    <location>
        <begin position="362"/>
        <end position="957"/>
    </location>
</feature>
<feature type="domain" description="Anoctamin dimerisation" evidence="11">
    <location>
        <begin position="137"/>
        <end position="238"/>
    </location>
</feature>
<keyword evidence="4 8" id="KW-0812">Transmembrane</keyword>
<evidence type="ECO:0000313" key="13">
    <source>
        <dbReference type="Proteomes" id="UP001651158"/>
    </source>
</evidence>
<protein>
    <recommendedName>
        <fullName evidence="8">Anoctamin</fullName>
    </recommendedName>
</protein>
<feature type="transmembrane region" description="Helical" evidence="8">
    <location>
        <begin position="570"/>
        <end position="598"/>
    </location>
</feature>
<feature type="transmembrane region" description="Helical" evidence="8">
    <location>
        <begin position="823"/>
        <end position="847"/>
    </location>
</feature>
<evidence type="ECO:0000256" key="3">
    <source>
        <dbReference type="ARBA" id="ARBA00022475"/>
    </source>
</evidence>
<evidence type="ECO:0000313" key="12">
    <source>
        <dbReference type="EMBL" id="KAL5107123.1"/>
    </source>
</evidence>
<accession>A0ABR4QCQ6</accession>
<gene>
    <name evidence="12" type="ORF">TcWFU_009406</name>
</gene>
<feature type="domain" description="Anoctamin dimerisation" evidence="11">
    <location>
        <begin position="282"/>
        <end position="359"/>
    </location>
</feature>
<keyword evidence="7" id="KW-0325">Glycoprotein</keyword>
<keyword evidence="6 8" id="KW-0472">Membrane</keyword>
<feature type="transmembrane region" description="Helical" evidence="8">
    <location>
        <begin position="919"/>
        <end position="946"/>
    </location>
</feature>
<dbReference type="Proteomes" id="UP001651158">
    <property type="component" value="Unassembled WGS sequence"/>
</dbReference>
<reference evidence="12 13" key="1">
    <citation type="journal article" date="2022" name="Front. Cell. Infect. Microbiol.">
        <title>The Genomes of Two Strains of Taenia crassiceps the Animal Model for the Study of Human Cysticercosis.</title>
        <authorList>
            <person name="Bobes R.J."/>
            <person name="Estrada K."/>
            <person name="Rios-Valencia D.G."/>
            <person name="Calderon-Gallegos A."/>
            <person name="de la Torre P."/>
            <person name="Carrero J.C."/>
            <person name="Sanchez-Flores A."/>
            <person name="Laclette J.P."/>
        </authorList>
    </citation>
    <scope>NUCLEOTIDE SEQUENCE [LARGE SCALE GENOMIC DNA]</scope>
    <source>
        <strain evidence="12">WFUcys</strain>
    </source>
</reference>
<evidence type="ECO:0000256" key="1">
    <source>
        <dbReference type="ARBA" id="ARBA00004651"/>
    </source>
</evidence>
<evidence type="ECO:0000256" key="5">
    <source>
        <dbReference type="ARBA" id="ARBA00022989"/>
    </source>
</evidence>
<dbReference type="InterPro" id="IPR032394">
    <property type="entry name" value="Anoct_dimer"/>
</dbReference>
<evidence type="ECO:0000256" key="4">
    <source>
        <dbReference type="ARBA" id="ARBA00022692"/>
    </source>
</evidence>
<sequence>MVGKSTIACVEKGEEGLLFNLDGSEYYSSSPEMFFRDGKRRIDYVLVYTSNETDIVATSKRYAFLSALAEQMIEIEVENCQGEILAKTGPQKAGFKDEAGFLMDPMGQSPNDAYGVPSYTQAGDQEDRNPLENAIMARNDLIFVKLHASWSTMIRVAEVLQFRKPLKQAKVERLEMRETGKCCRCFELDPKSIFKLPLPYRAPFSRTRMNLFDIPEDYDTFFTPTERSLVVDYVLKRTGTCACSKSGVPPSIKGDDSPQYLTEEDMEYERKTRARPCDVKLAKNDKVDLGIDHLISEKVFVAAFPLHDPSKELLDLLRQKEGATPGSSSSKTEQSEVNMRTLLNDQWGTLKKMGKYQPLDYIRLYFGESIAFYFAWLGLYTYWLVPVSLFGLLVFCLSAIDIADDQIVEDVCVRGSEFVMCPTCNQPRCKFWLLNASCFATKMTHLVDNIGTVLYAVFMAIWATLFMENWKRYQNVLGHRWNVQYLEPVDEPPRPEFLALLKKRGYKSSVNLITGREEPSIPFWSRKLPCTVLSFSSVILGMVLCLAALAGVIFYRLIVNTLLLQNENAFISSIAGMLTTATSSCINLICIFILKLVYDRIAVVLTDMENHRTQSEYDDSLTLKLYLLQFVNFYSSIFYIAFIQGTTAGLPGDRSVPIRSSGCDNGNCLFQLFIQLAIIMVGKQLLNFVMENTLPPIKRCLAVYFAHRRSSKDRAALTEKASTGQYGSIESGTAEKTPLTSANGRPILYNCRINFTLLDGGSRPLFEEYLEMLIQYGFITMFVPAFPIAPLFALLNNMFELRTDAKKFLRLLRRPVVKRESGIGIWFGILTAISALAIRTNACLIAFTSEYLTRMTYIFYYSPNRSLEGYLNFTLSYMNVSRFDLTTKDEMLLNNSTYCRYRDFREPPTAPDPYTYTPVYWHVLAVKFAFVFIFENVALALTAIIARCIPDMPQNLVIISRHESRVVNELILQTEKNEDKDEKSFEPPTQQPAIGFSGIESFKPEEQLYTGVAFLKN</sequence>
<feature type="transmembrane region" description="Helical" evidence="8">
    <location>
        <begin position="668"/>
        <end position="686"/>
    </location>
</feature>
<feature type="transmembrane region" description="Helical" evidence="8">
    <location>
        <begin position="773"/>
        <end position="795"/>
    </location>
</feature>
<dbReference type="EMBL" id="JAKROA010000005">
    <property type="protein sequence ID" value="KAL5107123.1"/>
    <property type="molecule type" value="Genomic_DNA"/>
</dbReference>
<evidence type="ECO:0000256" key="8">
    <source>
        <dbReference type="RuleBase" id="RU280814"/>
    </source>
</evidence>
<feature type="transmembrane region" description="Helical" evidence="8">
    <location>
        <begin position="532"/>
        <end position="558"/>
    </location>
</feature>
<keyword evidence="5 8" id="KW-1133">Transmembrane helix</keyword>